<evidence type="ECO:0000313" key="9">
    <source>
        <dbReference type="Proteomes" id="UP001152888"/>
    </source>
</evidence>
<dbReference type="SMART" id="SM00708">
    <property type="entry name" value="PhBP"/>
    <property type="match status" value="1"/>
</dbReference>
<dbReference type="InterPro" id="IPR006170">
    <property type="entry name" value="PBP/GOBP"/>
</dbReference>
<accession>A0A9P0KHU1</accession>
<dbReference type="GO" id="GO:0005615">
    <property type="term" value="C:extracellular space"/>
    <property type="evidence" value="ECO:0007669"/>
    <property type="project" value="TreeGrafter"/>
</dbReference>
<reference evidence="8" key="1">
    <citation type="submission" date="2022-03" db="EMBL/GenBank/DDBJ databases">
        <authorList>
            <person name="Sayadi A."/>
        </authorList>
    </citation>
    <scope>NUCLEOTIDE SEQUENCE</scope>
</reference>
<dbReference type="GO" id="GO:0007608">
    <property type="term" value="P:sensory perception of smell"/>
    <property type="evidence" value="ECO:0007669"/>
    <property type="project" value="TreeGrafter"/>
</dbReference>
<protein>
    <submittedName>
        <fullName evidence="8">Uncharacterized protein</fullName>
    </submittedName>
</protein>
<organism evidence="8 9">
    <name type="scientific">Acanthoscelides obtectus</name>
    <name type="common">Bean weevil</name>
    <name type="synonym">Bruchus obtectus</name>
    <dbReference type="NCBI Taxonomy" id="200917"/>
    <lineage>
        <taxon>Eukaryota</taxon>
        <taxon>Metazoa</taxon>
        <taxon>Ecdysozoa</taxon>
        <taxon>Arthropoda</taxon>
        <taxon>Hexapoda</taxon>
        <taxon>Insecta</taxon>
        <taxon>Pterygota</taxon>
        <taxon>Neoptera</taxon>
        <taxon>Endopterygota</taxon>
        <taxon>Coleoptera</taxon>
        <taxon>Polyphaga</taxon>
        <taxon>Cucujiformia</taxon>
        <taxon>Chrysomeloidea</taxon>
        <taxon>Chrysomelidae</taxon>
        <taxon>Bruchinae</taxon>
        <taxon>Bruchini</taxon>
        <taxon>Acanthoscelides</taxon>
    </lineage>
</organism>
<dbReference type="SUPFAM" id="SSF47565">
    <property type="entry name" value="Insect pheromone/odorant-binding proteins"/>
    <property type="match status" value="1"/>
</dbReference>
<comment type="similarity">
    <text evidence="2">Belongs to the PBP/GOBP family.</text>
</comment>
<evidence type="ECO:0000313" key="8">
    <source>
        <dbReference type="EMBL" id="CAH1974542.1"/>
    </source>
</evidence>
<comment type="function">
    <text evidence="6">May be a carrier protein for lipids.</text>
</comment>
<dbReference type="GO" id="GO:0005549">
    <property type="term" value="F:odorant binding"/>
    <property type="evidence" value="ECO:0007669"/>
    <property type="project" value="InterPro"/>
</dbReference>
<dbReference type="OrthoDB" id="8194670at2759"/>
<comment type="subcellular location">
    <subcellularLocation>
        <location evidence="1">Secreted</location>
    </subcellularLocation>
</comment>
<feature type="signal peptide" evidence="7">
    <location>
        <begin position="1"/>
        <end position="19"/>
    </location>
</feature>
<evidence type="ECO:0000256" key="4">
    <source>
        <dbReference type="ARBA" id="ARBA00022729"/>
    </source>
</evidence>
<name>A0A9P0KHU1_ACAOB</name>
<dbReference type="PANTHER" id="PTHR11857:SF43">
    <property type="entry name" value="GEO07291P1-RELATED"/>
    <property type="match status" value="1"/>
</dbReference>
<keyword evidence="9" id="KW-1185">Reference proteome</keyword>
<evidence type="ECO:0000256" key="6">
    <source>
        <dbReference type="ARBA" id="ARBA00056866"/>
    </source>
</evidence>
<evidence type="ECO:0000256" key="7">
    <source>
        <dbReference type="SAM" id="SignalP"/>
    </source>
</evidence>
<keyword evidence="5" id="KW-0325">Glycoprotein</keyword>
<evidence type="ECO:0000256" key="1">
    <source>
        <dbReference type="ARBA" id="ARBA00004613"/>
    </source>
</evidence>
<comment type="caution">
    <text evidence="8">The sequence shown here is derived from an EMBL/GenBank/DDBJ whole genome shotgun (WGS) entry which is preliminary data.</text>
</comment>
<keyword evidence="3" id="KW-0964">Secreted</keyword>
<sequence length="133" mass="14568">MKAFVVAAVICALAVVVKADLSEEQRQKLRNHHKECSAETKVDEELVKKARQGDFANDEKLKDHILCVVKKIGIIDDAGDIKTDVMKAKVGSVVGEEQAEKLIKECALKKADARETAFEMVKCSASKSGKNII</sequence>
<evidence type="ECO:0000256" key="3">
    <source>
        <dbReference type="ARBA" id="ARBA00022525"/>
    </source>
</evidence>
<proteinExistence type="inferred from homology"/>
<dbReference type="FunFam" id="1.10.238.20:FF:000001">
    <property type="entry name" value="General odorant-binding protein lush"/>
    <property type="match status" value="1"/>
</dbReference>
<dbReference type="CDD" id="cd23992">
    <property type="entry name" value="PBP_GOBP"/>
    <property type="match status" value="1"/>
</dbReference>
<dbReference type="InterPro" id="IPR036728">
    <property type="entry name" value="PBP_GOBP_sf"/>
</dbReference>
<keyword evidence="4 7" id="KW-0732">Signal</keyword>
<dbReference type="Pfam" id="PF01395">
    <property type="entry name" value="PBP_GOBP"/>
    <property type="match status" value="1"/>
</dbReference>
<dbReference type="Gene3D" id="1.10.238.20">
    <property type="entry name" value="Pheromone/general odorant binding protein domain"/>
    <property type="match status" value="1"/>
</dbReference>
<evidence type="ECO:0000256" key="5">
    <source>
        <dbReference type="ARBA" id="ARBA00023180"/>
    </source>
</evidence>
<dbReference type="AlphaFoldDB" id="A0A9P0KHU1"/>
<feature type="chain" id="PRO_5040385419" evidence="7">
    <location>
        <begin position="20"/>
        <end position="133"/>
    </location>
</feature>
<dbReference type="PANTHER" id="PTHR11857">
    <property type="entry name" value="ODORANT BINDING PROTEIN-RELATED"/>
    <property type="match status" value="1"/>
</dbReference>
<evidence type="ECO:0000256" key="2">
    <source>
        <dbReference type="ARBA" id="ARBA00008098"/>
    </source>
</evidence>
<dbReference type="Proteomes" id="UP001152888">
    <property type="component" value="Unassembled WGS sequence"/>
</dbReference>
<dbReference type="EMBL" id="CAKOFQ010006827">
    <property type="protein sequence ID" value="CAH1974542.1"/>
    <property type="molecule type" value="Genomic_DNA"/>
</dbReference>
<gene>
    <name evidence="8" type="ORF">ACAOBT_LOCUS11168</name>
</gene>